<proteinExistence type="predicted"/>
<dbReference type="InParanoid" id="A0A1S0U5T4"/>
<dbReference type="AlphaFoldDB" id="A0A1S0U5T4"/>
<accession>A0A1S0U5T4</accession>
<gene>
    <name evidence="1" type="ORF">LOAG_02966</name>
</gene>
<protein>
    <submittedName>
        <fullName evidence="1">Uncharacterized protein</fullName>
    </submittedName>
</protein>
<reference evidence="1" key="1">
    <citation type="submission" date="2012-04" db="EMBL/GenBank/DDBJ databases">
        <title>The Genome Sequence of Loa loa.</title>
        <authorList>
            <consortium name="The Broad Institute Genome Sequencing Platform"/>
            <consortium name="Broad Institute Genome Sequencing Center for Infectious Disease"/>
            <person name="Nutman T.B."/>
            <person name="Fink D.L."/>
            <person name="Russ C."/>
            <person name="Young S."/>
            <person name="Zeng Q."/>
            <person name="Gargeya S."/>
            <person name="Alvarado L."/>
            <person name="Berlin A."/>
            <person name="Chapman S.B."/>
            <person name="Chen Z."/>
            <person name="Freedman E."/>
            <person name="Gellesch M."/>
            <person name="Goldberg J."/>
            <person name="Griggs A."/>
            <person name="Gujja S."/>
            <person name="Heilman E.R."/>
            <person name="Heiman D."/>
            <person name="Howarth C."/>
            <person name="Mehta T."/>
            <person name="Neiman D."/>
            <person name="Pearson M."/>
            <person name="Roberts A."/>
            <person name="Saif S."/>
            <person name="Shea T."/>
            <person name="Shenoy N."/>
            <person name="Sisk P."/>
            <person name="Stolte C."/>
            <person name="Sykes S."/>
            <person name="White J."/>
            <person name="Yandava C."/>
            <person name="Haas B."/>
            <person name="Henn M.R."/>
            <person name="Nusbaum C."/>
            <person name="Birren B."/>
        </authorList>
    </citation>
    <scope>NUCLEOTIDE SEQUENCE [LARGE SCALE GENOMIC DNA]</scope>
</reference>
<dbReference type="KEGG" id="loa:LOAG_02966"/>
<dbReference type="EMBL" id="JH712162">
    <property type="protein sequence ID" value="EFO25514.1"/>
    <property type="molecule type" value="Genomic_DNA"/>
</dbReference>
<dbReference type="CTD" id="9940359"/>
<sequence>MDGYTLNVLKTFRLLEETICRQWYRSQKSMSGEASASYVGCLKVLWRISQRSLRVAVCADGGSAVTAGRV</sequence>
<evidence type="ECO:0000313" key="1">
    <source>
        <dbReference type="EMBL" id="EFO25514.1"/>
    </source>
</evidence>
<dbReference type="GeneID" id="9940359"/>
<name>A0A1S0U5T4_LOALO</name>
<dbReference type="RefSeq" id="XP_003138551.1">
    <property type="nucleotide sequence ID" value="XM_003138503.2"/>
</dbReference>
<organism evidence="1">
    <name type="scientific">Loa loa</name>
    <name type="common">Eye worm</name>
    <name type="synonym">Filaria loa</name>
    <dbReference type="NCBI Taxonomy" id="7209"/>
    <lineage>
        <taxon>Eukaryota</taxon>
        <taxon>Metazoa</taxon>
        <taxon>Ecdysozoa</taxon>
        <taxon>Nematoda</taxon>
        <taxon>Chromadorea</taxon>
        <taxon>Rhabditida</taxon>
        <taxon>Spirurina</taxon>
        <taxon>Spiruromorpha</taxon>
        <taxon>Filarioidea</taxon>
        <taxon>Onchocercidae</taxon>
        <taxon>Loa</taxon>
    </lineage>
</organism>